<protein>
    <submittedName>
        <fullName evidence="2">Lipocalin-like domain-containing protein</fullName>
    </submittedName>
</protein>
<name>A0AA96JZQ2_9BACT</name>
<sequence length="380" mass="42719">MSTRSLWREISLLFMFSLPGVSEVFGETPGVGYHEFTPARPGYVYAFPRDHGSHEQFQTEWWYFTGHLSTTTGRRFGYELTFFRRGIDSPDAWSNPSAWAMRHLYFAHFALTDEANEQFQFAEKLSRAGINKAGAEADRLHVWIDRWVLKTVAPDHGQFHLQAQAEDFSIDLILESSKPPVIHGTDGVSRKGREAEATSHYYSMTRLQTTGSVVVQGVPLAVNGVSWMDHEFGSADLSDGLVGWDWFSLQLENDYDIMAYGLRREDGTFDAASSGTLVRPDGSSTSISLEALNVSVQEHWISPASGARYPSQWTLSIPSEKVELNISPRMANQELITRRSTAVTYWEGAVDVTGLWKGENIHGQGYVELTGYAEPYRPSR</sequence>
<dbReference type="AlphaFoldDB" id="A0AA96JZQ2"/>
<dbReference type="SUPFAM" id="SSF159245">
    <property type="entry name" value="AttH-like"/>
    <property type="match status" value="1"/>
</dbReference>
<organism evidence="2 3">
    <name type="scientific">Candidatus Nitrospira neomarina</name>
    <dbReference type="NCBI Taxonomy" id="3020899"/>
    <lineage>
        <taxon>Bacteria</taxon>
        <taxon>Pseudomonadati</taxon>
        <taxon>Nitrospirota</taxon>
        <taxon>Nitrospiria</taxon>
        <taxon>Nitrospirales</taxon>
        <taxon>Nitrospiraceae</taxon>
        <taxon>Nitrospira</taxon>
    </lineage>
</organism>
<reference evidence="2 3" key="1">
    <citation type="submission" date="2023-01" db="EMBL/GenBank/DDBJ databases">
        <title>Cultivation and genomic characterization of new, ubiquitous marine nitrite-oxidizing bacteria from the Nitrospirales.</title>
        <authorList>
            <person name="Mueller A.J."/>
            <person name="Daebeler A."/>
            <person name="Herbold C.W."/>
            <person name="Kirkegaard R.H."/>
            <person name="Daims H."/>
        </authorList>
    </citation>
    <scope>NUCLEOTIDE SEQUENCE [LARGE SCALE GENOMIC DNA]</scope>
    <source>
        <strain evidence="2 3">DK</strain>
    </source>
</reference>
<dbReference type="Gene3D" id="2.40.370.10">
    <property type="entry name" value="AttH-like domain"/>
    <property type="match status" value="2"/>
</dbReference>
<dbReference type="Proteomes" id="UP001302494">
    <property type="component" value="Chromosome"/>
</dbReference>
<dbReference type="Pfam" id="PF07143">
    <property type="entry name" value="CrtC"/>
    <property type="match status" value="1"/>
</dbReference>
<evidence type="ECO:0000313" key="2">
    <source>
        <dbReference type="EMBL" id="WNM61336.1"/>
    </source>
</evidence>
<dbReference type="PANTHER" id="PTHR38591:SF1">
    <property type="entry name" value="BLL1000 PROTEIN"/>
    <property type="match status" value="1"/>
</dbReference>
<accession>A0AA96JZQ2</accession>
<dbReference type="RefSeq" id="WP_312743345.1">
    <property type="nucleotide sequence ID" value="NZ_CP116968.1"/>
</dbReference>
<dbReference type="EMBL" id="CP116968">
    <property type="protein sequence ID" value="WNM61336.1"/>
    <property type="molecule type" value="Genomic_DNA"/>
</dbReference>
<feature type="domain" description="AttH" evidence="1">
    <location>
        <begin position="59"/>
        <end position="234"/>
    </location>
</feature>
<evidence type="ECO:0000313" key="3">
    <source>
        <dbReference type="Proteomes" id="UP001302494"/>
    </source>
</evidence>
<proteinExistence type="predicted"/>
<dbReference type="Pfam" id="PF17186">
    <property type="entry name" value="Lipocalin_9"/>
    <property type="match status" value="1"/>
</dbReference>
<dbReference type="PANTHER" id="PTHR38591">
    <property type="entry name" value="HYDROLASE"/>
    <property type="match status" value="1"/>
</dbReference>
<dbReference type="InterPro" id="IPR023374">
    <property type="entry name" value="AttH-like_dom_sf"/>
</dbReference>
<gene>
    <name evidence="2" type="ORF">PQG83_16485</name>
</gene>
<dbReference type="KEGG" id="nneo:PQG83_16485"/>
<evidence type="ECO:0000259" key="1">
    <source>
        <dbReference type="Pfam" id="PF07143"/>
    </source>
</evidence>
<keyword evidence="3" id="KW-1185">Reference proteome</keyword>
<dbReference type="InterPro" id="IPR010791">
    <property type="entry name" value="AttH_dom"/>
</dbReference>